<reference evidence="10 11" key="1">
    <citation type="submission" date="2018-07" db="EMBL/GenBank/DDBJ databases">
        <title>The complete nuclear genome of the prasinophyte Chloropicon primus (CCMP1205).</title>
        <authorList>
            <person name="Pombert J.-F."/>
            <person name="Otis C."/>
            <person name="Turmel M."/>
            <person name="Lemieux C."/>
        </authorList>
    </citation>
    <scope>NUCLEOTIDE SEQUENCE [LARGE SCALE GENOMIC DNA]</scope>
    <source>
        <strain evidence="10 11">CCMP1205</strain>
    </source>
</reference>
<keyword evidence="3" id="KW-0285">Flavoprotein</keyword>
<dbReference type="PANTHER" id="PTHR22749:SF6">
    <property type="entry name" value="RIBOFLAVIN KINASE"/>
    <property type="match status" value="1"/>
</dbReference>
<keyword evidence="7" id="KW-0067">ATP-binding</keyword>
<dbReference type="Gene3D" id="2.40.30.30">
    <property type="entry name" value="Riboflavin kinase-like"/>
    <property type="match status" value="1"/>
</dbReference>
<evidence type="ECO:0000313" key="11">
    <source>
        <dbReference type="Proteomes" id="UP000316726"/>
    </source>
</evidence>
<evidence type="ECO:0000259" key="9">
    <source>
        <dbReference type="SMART" id="SM00904"/>
    </source>
</evidence>
<comment type="pathway">
    <text evidence="1">Cofactor biosynthesis; FMN biosynthesis; FMN from riboflavin (ATP route): step 1/1.</text>
</comment>
<feature type="domain" description="Riboflavin kinase" evidence="9">
    <location>
        <begin position="65"/>
        <end position="203"/>
    </location>
</feature>
<feature type="signal peptide" evidence="8">
    <location>
        <begin position="1"/>
        <end position="21"/>
    </location>
</feature>
<keyword evidence="8" id="KW-0732">Signal</keyword>
<evidence type="ECO:0000256" key="4">
    <source>
        <dbReference type="ARBA" id="ARBA00022643"/>
    </source>
</evidence>
<evidence type="ECO:0000256" key="7">
    <source>
        <dbReference type="ARBA" id="ARBA00022840"/>
    </source>
</evidence>
<dbReference type="GO" id="GO:0008531">
    <property type="term" value="F:riboflavin kinase activity"/>
    <property type="evidence" value="ECO:0007669"/>
    <property type="project" value="UniProtKB-EC"/>
</dbReference>
<dbReference type="OrthoDB" id="276388at2759"/>
<keyword evidence="4" id="KW-0288">FMN</keyword>
<dbReference type="GO" id="GO:0005524">
    <property type="term" value="F:ATP binding"/>
    <property type="evidence" value="ECO:0007669"/>
    <property type="project" value="UniProtKB-KW"/>
</dbReference>
<keyword evidence="6" id="KW-0547">Nucleotide-binding</keyword>
<dbReference type="GO" id="GO:0009398">
    <property type="term" value="P:FMN biosynthetic process"/>
    <property type="evidence" value="ECO:0007669"/>
    <property type="project" value="UniProtKB-UniPathway"/>
</dbReference>
<proteinExistence type="predicted"/>
<dbReference type="UniPathway" id="UPA00276">
    <property type="reaction ID" value="UER00406"/>
</dbReference>
<dbReference type="STRING" id="1764295.A0A5B8MYH2"/>
<evidence type="ECO:0000256" key="6">
    <source>
        <dbReference type="ARBA" id="ARBA00022741"/>
    </source>
</evidence>
<gene>
    <name evidence="10" type="ORF">A3770_14p71180</name>
</gene>
<dbReference type="InterPro" id="IPR015865">
    <property type="entry name" value="Riboflavin_kinase_bac/euk"/>
</dbReference>
<dbReference type="EMBL" id="CP031047">
    <property type="protein sequence ID" value="QDZ24600.1"/>
    <property type="molecule type" value="Genomic_DNA"/>
</dbReference>
<sequence>MALALAQLRVALGVGWLATSASELGSCMLRCLAGVTGVRAVSGFARMAAAGAGSDEVRAVEPHWLLKGTVIQGFGRGSKELGIPTANLDAKCLSEAGVDDNNSSGEGVVSGIYCGFACLPRATEERSKGVHPMVMSIGWNPFYKNKERTVEPWILHDYGTDFHGEELRLLVCCYIRPEQNFTSLEALVERIHEDARVTKVTLEREEYKDLAGHTFLRG</sequence>
<accession>A0A5B8MYH2</accession>
<dbReference type="AlphaFoldDB" id="A0A5B8MYH2"/>
<feature type="chain" id="PRO_5023026979" description="riboflavin kinase" evidence="8">
    <location>
        <begin position="22"/>
        <end position="218"/>
    </location>
</feature>
<dbReference type="SUPFAM" id="SSF82114">
    <property type="entry name" value="Riboflavin kinase-like"/>
    <property type="match status" value="1"/>
</dbReference>
<keyword evidence="10" id="KW-0418">Kinase</keyword>
<protein>
    <recommendedName>
        <fullName evidence="2">riboflavin kinase</fullName>
        <ecNumber evidence="2">2.7.1.26</ecNumber>
    </recommendedName>
</protein>
<dbReference type="InterPro" id="IPR023468">
    <property type="entry name" value="Riboflavin_kinase"/>
</dbReference>
<evidence type="ECO:0000256" key="8">
    <source>
        <dbReference type="SAM" id="SignalP"/>
    </source>
</evidence>
<dbReference type="PANTHER" id="PTHR22749">
    <property type="entry name" value="RIBOFLAVIN KINASE/FMN ADENYLYLTRANSFERASE"/>
    <property type="match status" value="1"/>
</dbReference>
<organism evidence="10 11">
    <name type="scientific">Chloropicon primus</name>
    <dbReference type="NCBI Taxonomy" id="1764295"/>
    <lineage>
        <taxon>Eukaryota</taxon>
        <taxon>Viridiplantae</taxon>
        <taxon>Chlorophyta</taxon>
        <taxon>Chloropicophyceae</taxon>
        <taxon>Chloropicales</taxon>
        <taxon>Chloropicaceae</taxon>
        <taxon>Chloropicon</taxon>
    </lineage>
</organism>
<dbReference type="EC" id="2.7.1.26" evidence="2"/>
<evidence type="ECO:0000256" key="3">
    <source>
        <dbReference type="ARBA" id="ARBA00022630"/>
    </source>
</evidence>
<dbReference type="Proteomes" id="UP000316726">
    <property type="component" value="Chromosome 14"/>
</dbReference>
<evidence type="ECO:0000256" key="2">
    <source>
        <dbReference type="ARBA" id="ARBA00012105"/>
    </source>
</evidence>
<evidence type="ECO:0000256" key="1">
    <source>
        <dbReference type="ARBA" id="ARBA00005201"/>
    </source>
</evidence>
<keyword evidence="5" id="KW-0808">Transferase</keyword>
<dbReference type="InterPro" id="IPR023465">
    <property type="entry name" value="Riboflavin_kinase_dom_sf"/>
</dbReference>
<dbReference type="Pfam" id="PF01687">
    <property type="entry name" value="Flavokinase"/>
    <property type="match status" value="1"/>
</dbReference>
<keyword evidence="11" id="KW-1185">Reference proteome</keyword>
<name>A0A5B8MYH2_9CHLO</name>
<evidence type="ECO:0000313" key="10">
    <source>
        <dbReference type="EMBL" id="QDZ24600.1"/>
    </source>
</evidence>
<dbReference type="SMART" id="SM00904">
    <property type="entry name" value="Flavokinase"/>
    <property type="match status" value="1"/>
</dbReference>
<dbReference type="FunFam" id="2.40.30.30:FF:000005">
    <property type="entry name" value="Haloacid dehalogenase-like hydrolase domain-containing protein 1A"/>
    <property type="match status" value="1"/>
</dbReference>
<dbReference type="GO" id="GO:0009231">
    <property type="term" value="P:riboflavin biosynthetic process"/>
    <property type="evidence" value="ECO:0007669"/>
    <property type="project" value="InterPro"/>
</dbReference>
<evidence type="ECO:0000256" key="5">
    <source>
        <dbReference type="ARBA" id="ARBA00022679"/>
    </source>
</evidence>